<dbReference type="Proteomes" id="UP000718630">
    <property type="component" value="Unassembled WGS sequence"/>
</dbReference>
<name>A0A929MXJ3_9ACTO</name>
<evidence type="ECO:0000313" key="7">
    <source>
        <dbReference type="EMBL" id="MBF0939328.1"/>
    </source>
</evidence>
<dbReference type="AlphaFoldDB" id="A0A929MXJ3"/>
<dbReference type="Pfam" id="PF01555">
    <property type="entry name" value="N6_N4_Mtase"/>
    <property type="match status" value="1"/>
</dbReference>
<dbReference type="EMBL" id="JABZFZ010000009">
    <property type="protein sequence ID" value="MBF0939328.1"/>
    <property type="molecule type" value="Genomic_DNA"/>
</dbReference>
<keyword evidence="2" id="KW-0489">Methyltransferase</keyword>
<evidence type="ECO:0000256" key="3">
    <source>
        <dbReference type="ARBA" id="ARBA00022679"/>
    </source>
</evidence>
<dbReference type="PRINTS" id="PR00506">
    <property type="entry name" value="D21N6MTFRASE"/>
</dbReference>
<evidence type="ECO:0000256" key="2">
    <source>
        <dbReference type="ARBA" id="ARBA00022603"/>
    </source>
</evidence>
<comment type="caution">
    <text evidence="7">The sequence shown here is derived from an EMBL/GenBank/DDBJ whole genome shotgun (WGS) entry which is preliminary data.</text>
</comment>
<keyword evidence="4" id="KW-0949">S-adenosyl-L-methionine</keyword>
<dbReference type="SUPFAM" id="SSF53335">
    <property type="entry name" value="S-adenosyl-L-methionine-dependent methyltransferases"/>
    <property type="match status" value="1"/>
</dbReference>
<dbReference type="Gene3D" id="3.40.50.150">
    <property type="entry name" value="Vaccinia Virus protein VP39"/>
    <property type="match status" value="2"/>
</dbReference>
<comment type="similarity">
    <text evidence="1">Belongs to the N(4)/N(6)-methyltransferase family.</text>
</comment>
<dbReference type="InterPro" id="IPR029063">
    <property type="entry name" value="SAM-dependent_MTases_sf"/>
</dbReference>
<feature type="domain" description="DNA methylase N-4/N-6" evidence="6">
    <location>
        <begin position="32"/>
        <end position="380"/>
    </location>
</feature>
<keyword evidence="3" id="KW-0808">Transferase</keyword>
<protein>
    <submittedName>
        <fullName evidence="7">Site-specific DNA-methyltransferase</fullName>
    </submittedName>
</protein>
<evidence type="ECO:0000256" key="4">
    <source>
        <dbReference type="ARBA" id="ARBA00022691"/>
    </source>
</evidence>
<accession>A0A929MXJ3</accession>
<sequence length="397" mass="41857">MSSPAPVIDAPGVRVYAGDCVDVMRALPECGIDAVLTDPPYGIRVMGEAWDAPGIVERTGRGRATSPMPQGIGGPRGGYRSEATEAGRYAQTAAANRAFQDWVSLWAGECMRLLKPGGYLLAFGGSRTVHRLAAGIEDAGAEIRDGIVWLNGEGFPKSLDVARAVGAHLGDTAPMSSATTAASAQWQGWGTSLKPAFELCVVARKPLAGTVAENVLSHGTGAMHIDACRIQQPGESDAGPGRWPTNVLLAEEAARALDYGAPESVSRRGKPRASKRPGDGWGMTFTGAEYDDRGGPSRFFPVCRYARKASSSERPTVGGVAHPTVKPLDLMRWLVRLVARRGATVLDPFAGSGTTLEACVIEGMDAIGIEKEESYMPLIEARLGKPVMQTLDLGGIA</sequence>
<proteinExistence type="inferred from homology"/>
<evidence type="ECO:0000313" key="8">
    <source>
        <dbReference type="Proteomes" id="UP000718630"/>
    </source>
</evidence>
<dbReference type="InterPro" id="IPR002295">
    <property type="entry name" value="N4/N6-MTase_EcoPI_Mod-like"/>
</dbReference>
<dbReference type="InterPro" id="IPR002941">
    <property type="entry name" value="DNA_methylase_N4/N6"/>
</dbReference>
<evidence type="ECO:0000256" key="1">
    <source>
        <dbReference type="ARBA" id="ARBA00006594"/>
    </source>
</evidence>
<evidence type="ECO:0000256" key="5">
    <source>
        <dbReference type="SAM" id="MobiDB-lite"/>
    </source>
</evidence>
<dbReference type="InterPro" id="IPR002052">
    <property type="entry name" value="DNA_methylase_N6_adenine_CS"/>
</dbReference>
<evidence type="ECO:0000259" key="6">
    <source>
        <dbReference type="Pfam" id="PF01555"/>
    </source>
</evidence>
<dbReference type="GO" id="GO:0008170">
    <property type="term" value="F:N-methyltransferase activity"/>
    <property type="evidence" value="ECO:0007669"/>
    <property type="project" value="InterPro"/>
</dbReference>
<reference evidence="7" key="1">
    <citation type="submission" date="2020-04" db="EMBL/GenBank/DDBJ databases">
        <title>Deep metagenomics examines the oral microbiome during advanced dental caries in children, revealing novel taxa and co-occurrences with host molecules.</title>
        <authorList>
            <person name="Baker J.L."/>
            <person name="Morton J.T."/>
            <person name="Dinis M."/>
            <person name="Alvarez R."/>
            <person name="Tran N.C."/>
            <person name="Knight R."/>
            <person name="Edlund A."/>
        </authorList>
    </citation>
    <scope>NUCLEOTIDE SEQUENCE</scope>
    <source>
        <strain evidence="7">JCVI_32_bin.64</strain>
    </source>
</reference>
<feature type="region of interest" description="Disordered" evidence="5">
    <location>
        <begin position="59"/>
        <end position="80"/>
    </location>
</feature>
<gene>
    <name evidence="7" type="ORF">HXK03_00415</name>
</gene>
<dbReference type="GO" id="GO:0032259">
    <property type="term" value="P:methylation"/>
    <property type="evidence" value="ECO:0007669"/>
    <property type="project" value="UniProtKB-KW"/>
</dbReference>
<dbReference type="PROSITE" id="PS00092">
    <property type="entry name" value="N6_MTASE"/>
    <property type="match status" value="1"/>
</dbReference>
<feature type="region of interest" description="Disordered" evidence="5">
    <location>
        <begin position="261"/>
        <end position="280"/>
    </location>
</feature>
<dbReference type="GO" id="GO:0003677">
    <property type="term" value="F:DNA binding"/>
    <property type="evidence" value="ECO:0007669"/>
    <property type="project" value="InterPro"/>
</dbReference>
<organism evidence="7 8">
    <name type="scientific">Schaalia georgiae</name>
    <dbReference type="NCBI Taxonomy" id="52768"/>
    <lineage>
        <taxon>Bacteria</taxon>
        <taxon>Bacillati</taxon>
        <taxon>Actinomycetota</taxon>
        <taxon>Actinomycetes</taxon>
        <taxon>Actinomycetales</taxon>
        <taxon>Actinomycetaceae</taxon>
        <taxon>Schaalia</taxon>
    </lineage>
</organism>